<dbReference type="SUPFAM" id="SSF52980">
    <property type="entry name" value="Restriction endonuclease-like"/>
    <property type="match status" value="1"/>
</dbReference>
<dbReference type="CDD" id="cd22368">
    <property type="entry name" value="YaeQ-like"/>
    <property type="match status" value="1"/>
</dbReference>
<keyword evidence="2" id="KW-1185">Reference proteome</keyword>
<evidence type="ECO:0000313" key="1">
    <source>
        <dbReference type="EMBL" id="AKJ69321.1"/>
    </source>
</evidence>
<sequence>MALKATIYKADVQIADLDRQYYQDHALTIARHPSETDERMMVRLLAFLLHAHEHLSFGKGLSTADEPDLWQHDLTGAIACWIDVGLPDERRLSKACGRAERVYVYAYGGRAASVWWEQNAGKLARTERLTVRLLSDDDLATLGGLAQRNMRLQCTIQDGSVWLSDGQQSVPVTPETLLAPRADH</sequence>
<dbReference type="KEGG" id="ptx:ABW99_14940"/>
<dbReference type="Gene3D" id="3.10.640.10">
    <property type="entry name" value="Restriction endonuclease-like alpha-beta roll domain"/>
    <property type="match status" value="1"/>
</dbReference>
<dbReference type="SMART" id="SM01322">
    <property type="entry name" value="YaeQ"/>
    <property type="match status" value="1"/>
</dbReference>
<organism evidence="1 2">
    <name type="scientific">Pandoraea thiooxydans</name>
    <dbReference type="NCBI Taxonomy" id="445709"/>
    <lineage>
        <taxon>Bacteria</taxon>
        <taxon>Pseudomonadati</taxon>
        <taxon>Pseudomonadota</taxon>
        <taxon>Betaproteobacteria</taxon>
        <taxon>Burkholderiales</taxon>
        <taxon>Burkholderiaceae</taxon>
        <taxon>Pandoraea</taxon>
    </lineage>
</organism>
<name>A0A0G3EX09_9BURK</name>
<gene>
    <name evidence="1" type="ORF">ABW99_14940</name>
</gene>
<reference evidence="2" key="1">
    <citation type="submission" date="2015-06" db="EMBL/GenBank/DDBJ databases">
        <authorList>
            <person name="Lim Y.L."/>
            <person name="Ee R."/>
            <person name="Yong D."/>
            <person name="How K.Y."/>
            <person name="Yin W.F."/>
            <person name="Chan K.G."/>
        </authorList>
    </citation>
    <scope>NUCLEOTIDE SEQUENCE [LARGE SCALE GENOMIC DNA]</scope>
    <source>
        <strain evidence="2">DSM 25325</strain>
    </source>
</reference>
<dbReference type="InterPro" id="IPR011335">
    <property type="entry name" value="Restrct_endonuc-II-like"/>
</dbReference>
<evidence type="ECO:0008006" key="3">
    <source>
        <dbReference type="Google" id="ProtNLM"/>
    </source>
</evidence>
<proteinExistence type="predicted"/>
<dbReference type="PATRIC" id="fig|445709.3.peg.3161"/>
<dbReference type="STRING" id="445709.ABW99_14940"/>
<dbReference type="EMBL" id="CP011568">
    <property type="protein sequence ID" value="AKJ69321.1"/>
    <property type="molecule type" value="Genomic_DNA"/>
</dbReference>
<dbReference type="Proteomes" id="UP000036700">
    <property type="component" value="Chromosome"/>
</dbReference>
<dbReference type="RefSeq" id="WP_047215218.1">
    <property type="nucleotide sequence ID" value="NZ_CP011568.3"/>
</dbReference>
<dbReference type="OrthoDB" id="5293309at2"/>
<dbReference type="AlphaFoldDB" id="A0A0G3EX09"/>
<dbReference type="PANTHER" id="PTHR38784:SF1">
    <property type="entry name" value="SUCROSE PHOSPHORYLASE"/>
    <property type="match status" value="1"/>
</dbReference>
<accession>A0A0G3EX09</accession>
<dbReference type="PIRSF" id="PIRSF011484">
    <property type="entry name" value="YaeQ"/>
    <property type="match status" value="1"/>
</dbReference>
<dbReference type="InterPro" id="IPR038590">
    <property type="entry name" value="YaeQ_sf"/>
</dbReference>
<dbReference type="Pfam" id="PF07152">
    <property type="entry name" value="YaeQ"/>
    <property type="match status" value="1"/>
</dbReference>
<dbReference type="PANTHER" id="PTHR38784">
    <property type="entry name" value="SUCROSE PHOSPHORYLASE"/>
    <property type="match status" value="1"/>
</dbReference>
<protein>
    <recommendedName>
        <fullName evidence="3">YaeQ family protein</fullName>
    </recommendedName>
</protein>
<dbReference type="InterPro" id="IPR009822">
    <property type="entry name" value="YaeQ"/>
</dbReference>
<evidence type="ECO:0000313" key="2">
    <source>
        <dbReference type="Proteomes" id="UP000036700"/>
    </source>
</evidence>